<proteinExistence type="predicted"/>
<evidence type="ECO:0000313" key="2">
    <source>
        <dbReference type="EMBL" id="OFJ48777.1"/>
    </source>
</evidence>
<name>A0A1E8PRX2_9BURK</name>
<feature type="signal peptide" evidence="1">
    <location>
        <begin position="1"/>
        <end position="21"/>
    </location>
</feature>
<reference evidence="2 3" key="1">
    <citation type="submission" date="2016-10" db="EMBL/GenBank/DDBJ databases">
        <title>Updated version of Genome Assembly of Janthinobacterium lividum ERGS5:01.</title>
        <authorList>
            <person name="Kumar R."/>
            <person name="Acharya V."/>
            <person name="Singh D."/>
        </authorList>
    </citation>
    <scope>NUCLEOTIDE SEQUENCE [LARGE SCALE GENOMIC DNA]</scope>
    <source>
        <strain evidence="2 3">ERGS5:01</strain>
    </source>
</reference>
<sequence length="127" mass="13911">MLKLKLVVATLLVASTTVALAAVPTPKVCHDGFKLKGNTDTAWKDVTLNAWNGKMLPALWTDKGGHFLSQVKKRGNDVAIQTPGDLESFLRGTTAVLDPKTDAITWARTKVENQYKSFSILMPRAKM</sequence>
<organism evidence="2 3">
    <name type="scientific">Janthinobacterium lividum</name>
    <dbReference type="NCBI Taxonomy" id="29581"/>
    <lineage>
        <taxon>Bacteria</taxon>
        <taxon>Pseudomonadati</taxon>
        <taxon>Pseudomonadota</taxon>
        <taxon>Betaproteobacteria</taxon>
        <taxon>Burkholderiales</taxon>
        <taxon>Oxalobacteraceae</taxon>
        <taxon>Janthinobacterium</taxon>
    </lineage>
</organism>
<feature type="chain" id="PRO_5009214816" evidence="1">
    <location>
        <begin position="22"/>
        <end position="127"/>
    </location>
</feature>
<evidence type="ECO:0000256" key="1">
    <source>
        <dbReference type="SAM" id="SignalP"/>
    </source>
</evidence>
<protein>
    <submittedName>
        <fullName evidence="2">Uncharacterized protein</fullName>
    </submittedName>
</protein>
<comment type="caution">
    <text evidence="2">The sequence shown here is derived from an EMBL/GenBank/DDBJ whole genome shotgun (WGS) entry which is preliminary data.</text>
</comment>
<accession>A0A1E8PRX2</accession>
<dbReference type="AlphaFoldDB" id="A0A1E8PRX2"/>
<gene>
    <name evidence="2" type="ORF">BA896_007485</name>
</gene>
<evidence type="ECO:0000313" key="3">
    <source>
        <dbReference type="Proteomes" id="UP000092634"/>
    </source>
</evidence>
<dbReference type="EMBL" id="MAQB02000001">
    <property type="protein sequence ID" value="OFJ48777.1"/>
    <property type="molecule type" value="Genomic_DNA"/>
</dbReference>
<keyword evidence="1" id="KW-0732">Signal</keyword>
<dbReference type="Proteomes" id="UP000092634">
    <property type="component" value="Unassembled WGS sequence"/>
</dbReference>